<evidence type="ECO:0000313" key="3">
    <source>
        <dbReference type="Proteomes" id="UP000014155"/>
    </source>
</evidence>
<dbReference type="EMBL" id="AORV01000060">
    <property type="protein sequence ID" value="EMS70060.1"/>
    <property type="molecule type" value="Genomic_DNA"/>
</dbReference>
<organism evidence="2 3">
    <name type="scientific">Ruminiclostridium cellobioparum subsp. termitidis CT1112</name>
    <dbReference type="NCBI Taxonomy" id="1195236"/>
    <lineage>
        <taxon>Bacteria</taxon>
        <taxon>Bacillati</taxon>
        <taxon>Bacillota</taxon>
        <taxon>Clostridia</taxon>
        <taxon>Eubacteriales</taxon>
        <taxon>Oscillospiraceae</taxon>
        <taxon>Ruminiclostridium</taxon>
    </lineage>
</organism>
<dbReference type="AlphaFoldDB" id="S0FFX9"/>
<name>S0FFX9_RUMCE</name>
<dbReference type="SUPFAM" id="SSF47413">
    <property type="entry name" value="lambda repressor-like DNA-binding domains"/>
    <property type="match status" value="1"/>
</dbReference>
<proteinExistence type="predicted"/>
<evidence type="ECO:0000259" key="1">
    <source>
        <dbReference type="PROSITE" id="PS50943"/>
    </source>
</evidence>
<dbReference type="PROSITE" id="PS50943">
    <property type="entry name" value="HTH_CROC1"/>
    <property type="match status" value="1"/>
</dbReference>
<dbReference type="Gene3D" id="1.10.260.40">
    <property type="entry name" value="lambda repressor-like DNA-binding domains"/>
    <property type="match status" value="1"/>
</dbReference>
<dbReference type="eggNOG" id="COG1426">
    <property type="taxonomic scope" value="Bacteria"/>
</dbReference>
<evidence type="ECO:0000313" key="2">
    <source>
        <dbReference type="EMBL" id="EMS70060.1"/>
    </source>
</evidence>
<accession>S0FFX9</accession>
<dbReference type="STRING" id="1195236.CTER_4320"/>
<dbReference type="Proteomes" id="UP000014155">
    <property type="component" value="Unassembled WGS sequence"/>
</dbReference>
<protein>
    <recommendedName>
        <fullName evidence="1">HTH cro/C1-type domain-containing protein</fullName>
    </recommendedName>
</protein>
<dbReference type="InterPro" id="IPR010982">
    <property type="entry name" value="Lambda_DNA-bd_dom_sf"/>
</dbReference>
<gene>
    <name evidence="2" type="ORF">CTER_4320</name>
</gene>
<dbReference type="PATRIC" id="fig|1195236.3.peg.4499"/>
<keyword evidence="3" id="KW-1185">Reference proteome</keyword>
<dbReference type="InterPro" id="IPR001387">
    <property type="entry name" value="Cro/C1-type_HTH"/>
</dbReference>
<comment type="caution">
    <text evidence="2">The sequence shown here is derived from an EMBL/GenBank/DDBJ whole genome shotgun (WGS) entry which is preliminary data.</text>
</comment>
<dbReference type="GO" id="GO:0003677">
    <property type="term" value="F:DNA binding"/>
    <property type="evidence" value="ECO:0007669"/>
    <property type="project" value="InterPro"/>
</dbReference>
<dbReference type="CDD" id="cd00093">
    <property type="entry name" value="HTH_XRE"/>
    <property type="match status" value="1"/>
</dbReference>
<sequence length="523" mass="60263">MATNIKFGECLKLILSALDISINRLAKAINVDNSLVNRWIHGKRVPSYNTLYIERISEYLSKNVHNSTQLEQLNNILLEVCRDTGAVVDLQEKIRITLRESQGYSFECKKAEKKESKIHRANIEESLSNAVALSSKDKIIFGISNILSAAISLLETAVNQTQQEDKTVFLTFNSDLDLHTLPNNKITQFKELLLRTINNGWDVVFLLRLTNNTSRTLKFINFILPFMKTGRLNLYYFKKYGVFAAERELCIISDIGALSCFSTNPTSEISCAFYLESKAAVNILKDYFNLLLSNYAKLLIKYYPEDMSTDYFCLLTESEENMGTRYVYNYGLSKFFLPEKLYKKLMGSKNMPSEAIQMYLKDHKRQINTIISNIQNYGHKDIFPVDTIKKLICHRQLYLYTYSGIEVLELKIRDIIEILQNIINILQKFSNYNIAFLSPDGDSTLIINDLYCTVKERHSVQFEAFKPASGKPQVRLSIEEPMLVRAFEEYFCDLWDHIAPLNKDKNDVIAWLQNQLGILAAEL</sequence>
<reference evidence="2 3" key="1">
    <citation type="journal article" date="2013" name="Genome Announc.">
        <title>Draft Genome Sequence of the Cellulolytic, Mesophilic, Anaerobic Bacterium Clostridium termitidis Strain CT1112 (DSM 5398).</title>
        <authorList>
            <person name="Lal S."/>
            <person name="Ramachandran U."/>
            <person name="Zhang X."/>
            <person name="Munir R."/>
            <person name="Sparling R."/>
            <person name="Levin D.B."/>
        </authorList>
    </citation>
    <scope>NUCLEOTIDE SEQUENCE [LARGE SCALE GENOMIC DNA]</scope>
    <source>
        <strain evidence="2 3">CT1112</strain>
    </source>
</reference>
<feature type="domain" description="HTH cro/C1-type" evidence="1">
    <location>
        <begin position="11"/>
        <end position="67"/>
    </location>
</feature>
<dbReference type="RefSeq" id="WP_004629119.1">
    <property type="nucleotide sequence ID" value="NZ_AORV01000060.1"/>
</dbReference>